<feature type="transmembrane region" description="Helical" evidence="10">
    <location>
        <begin position="123"/>
        <end position="146"/>
    </location>
</feature>
<dbReference type="InterPro" id="IPR002541">
    <property type="entry name" value="Cyt_c_assembly"/>
</dbReference>
<comment type="function">
    <text evidence="9">Required for the biogenesis of c-type cytochromes. Possible subunit of a heme lyase.</text>
</comment>
<evidence type="ECO:0000256" key="10">
    <source>
        <dbReference type="SAM" id="Phobius"/>
    </source>
</evidence>
<evidence type="ECO:0000256" key="2">
    <source>
        <dbReference type="ARBA" id="ARBA00009186"/>
    </source>
</evidence>
<feature type="transmembrane region" description="Helical" evidence="10">
    <location>
        <begin position="248"/>
        <end position="264"/>
    </location>
</feature>
<evidence type="ECO:0000256" key="4">
    <source>
        <dbReference type="ARBA" id="ARBA00022519"/>
    </source>
</evidence>
<dbReference type="GO" id="GO:0020037">
    <property type="term" value="F:heme binding"/>
    <property type="evidence" value="ECO:0007669"/>
    <property type="project" value="InterPro"/>
</dbReference>
<dbReference type="PRINTS" id="PR01411">
    <property type="entry name" value="CCMFBIOGNSIS"/>
</dbReference>
<dbReference type="PANTHER" id="PTHR43653:SF1">
    <property type="entry name" value="CYTOCHROME C-TYPE BIOGENESIS PROTEIN CCMF"/>
    <property type="match status" value="1"/>
</dbReference>
<dbReference type="PRINTS" id="PR01410">
    <property type="entry name" value="CCBIOGENESIS"/>
</dbReference>
<feature type="transmembrane region" description="Helical" evidence="10">
    <location>
        <begin position="6"/>
        <end position="26"/>
    </location>
</feature>
<evidence type="ECO:0000256" key="6">
    <source>
        <dbReference type="ARBA" id="ARBA00022748"/>
    </source>
</evidence>
<feature type="transmembrane region" description="Helical" evidence="10">
    <location>
        <begin position="276"/>
        <end position="296"/>
    </location>
</feature>
<keyword evidence="6" id="KW-0201">Cytochrome c-type biogenesis</keyword>
<evidence type="ECO:0000256" key="5">
    <source>
        <dbReference type="ARBA" id="ARBA00022692"/>
    </source>
</evidence>
<dbReference type="GO" id="GO:0015232">
    <property type="term" value="F:heme transmembrane transporter activity"/>
    <property type="evidence" value="ECO:0007669"/>
    <property type="project" value="InterPro"/>
</dbReference>
<keyword evidence="5 10" id="KW-0812">Transmembrane</keyword>
<keyword evidence="13" id="KW-0456">Lyase</keyword>
<name>A0A3B1C875_9ZZZZ</name>
<feature type="non-terminal residue" evidence="13">
    <location>
        <position position="445"/>
    </location>
</feature>
<dbReference type="GO" id="GO:0017004">
    <property type="term" value="P:cytochrome complex assembly"/>
    <property type="evidence" value="ECO:0007669"/>
    <property type="project" value="UniProtKB-KW"/>
</dbReference>
<accession>A0A3B1C875</accession>
<dbReference type="InterPro" id="IPR032523">
    <property type="entry name" value="CcmF_C"/>
</dbReference>
<comment type="subcellular location">
    <subcellularLocation>
        <location evidence="1">Cell inner membrane</location>
        <topology evidence="1">Multi-pass membrane protein</topology>
    </subcellularLocation>
</comment>
<keyword evidence="3" id="KW-1003">Cell membrane</keyword>
<reference evidence="13" key="1">
    <citation type="submission" date="2018-06" db="EMBL/GenBank/DDBJ databases">
        <authorList>
            <person name="Zhirakovskaya E."/>
        </authorList>
    </citation>
    <scope>NUCLEOTIDE SEQUENCE</scope>
</reference>
<organism evidence="13">
    <name type="scientific">hydrothermal vent metagenome</name>
    <dbReference type="NCBI Taxonomy" id="652676"/>
    <lineage>
        <taxon>unclassified sequences</taxon>
        <taxon>metagenomes</taxon>
        <taxon>ecological metagenomes</taxon>
    </lineage>
</organism>
<keyword evidence="8 10" id="KW-0472">Membrane</keyword>
<dbReference type="EMBL" id="UOGB01000132">
    <property type="protein sequence ID" value="VAX19080.1"/>
    <property type="molecule type" value="Genomic_DNA"/>
</dbReference>
<dbReference type="AlphaFoldDB" id="A0A3B1C875"/>
<feature type="transmembrane region" description="Helical" evidence="10">
    <location>
        <begin position="95"/>
        <end position="111"/>
    </location>
</feature>
<feature type="transmembrane region" description="Helical" evidence="10">
    <location>
        <begin position="175"/>
        <end position="196"/>
    </location>
</feature>
<dbReference type="PANTHER" id="PTHR43653">
    <property type="entry name" value="CYTOCHROME C ASSEMBLY PROTEIN-RELATED"/>
    <property type="match status" value="1"/>
</dbReference>
<gene>
    <name evidence="13" type="ORF">MNBD_NITROSPINAE03-691</name>
</gene>
<evidence type="ECO:0000259" key="11">
    <source>
        <dbReference type="Pfam" id="PF01578"/>
    </source>
</evidence>
<protein>
    <submittedName>
        <fullName evidence="13">Cytochrome c heme lyase subunit CcmF</fullName>
    </submittedName>
</protein>
<dbReference type="GO" id="GO:0016829">
    <property type="term" value="F:lyase activity"/>
    <property type="evidence" value="ECO:0007669"/>
    <property type="project" value="UniProtKB-KW"/>
</dbReference>
<evidence type="ECO:0000256" key="1">
    <source>
        <dbReference type="ARBA" id="ARBA00004429"/>
    </source>
</evidence>
<dbReference type="Pfam" id="PF16327">
    <property type="entry name" value="CcmF_C"/>
    <property type="match status" value="1"/>
</dbReference>
<evidence type="ECO:0000313" key="13">
    <source>
        <dbReference type="EMBL" id="VAX19080.1"/>
    </source>
</evidence>
<keyword evidence="7 10" id="KW-1133">Transmembrane helix</keyword>
<feature type="transmembrane region" description="Helical" evidence="10">
    <location>
        <begin position="208"/>
        <end position="228"/>
    </location>
</feature>
<evidence type="ECO:0000256" key="3">
    <source>
        <dbReference type="ARBA" id="ARBA00022475"/>
    </source>
</evidence>
<dbReference type="InterPro" id="IPR003568">
    <property type="entry name" value="Cyt_c_biogenesis_CcmF"/>
</dbReference>
<evidence type="ECO:0000259" key="12">
    <source>
        <dbReference type="Pfam" id="PF16327"/>
    </source>
</evidence>
<dbReference type="GO" id="GO:0005886">
    <property type="term" value="C:plasma membrane"/>
    <property type="evidence" value="ECO:0007669"/>
    <property type="project" value="UniProtKB-SubCell"/>
</dbReference>
<feature type="domain" description="Cytochrome c-type biogenesis protein CcmF C-terminal" evidence="12">
    <location>
        <begin position="313"/>
        <end position="437"/>
    </location>
</feature>
<sequence length="445" mass="49917">MNEIGEYSLLLALGLSIYTALVSVWGEKIGLKQMVKSSEYGLLGIFALHTIAAVVLMRAFYINDFSLEYVYSYSNIELGKFYKISAFWAGQKGSLLLWAWMLGVFATIVVVQNRNKNRKLMPYVVFIISATLVLFGLLMVFASPVFERMPFLPADGHGLNPMLQNPGMIFHPPSLYVGFVAVTIPFAFAMAALMSNQLGDVWIRTTRRWTIFAWLFLTFGNLLGANWAYVELGWGGYWAWDPVENASFMPWLTCTAYLHSVMIQEKKDMLKTWNMTLIALTYILTIFGTFLTRSGMISSVHSFGESTVGMYFLVFLAIIITFSVYMIVTRLPLLKSKGQLDSMLSREASFLFNNLMLVGAAFTVFWGTMFPMISELVRGEKITVGPPFFNQVMIPIGLGLLVLTGICPLIAWRKASVKNFKKNFLIPGVVTLLGMVTIAIVGVRD</sequence>
<evidence type="ECO:0000256" key="7">
    <source>
        <dbReference type="ARBA" id="ARBA00022989"/>
    </source>
</evidence>
<dbReference type="Pfam" id="PF01578">
    <property type="entry name" value="Cytochrom_C_asm"/>
    <property type="match status" value="1"/>
</dbReference>
<keyword evidence="4" id="KW-0997">Cell inner membrane</keyword>
<comment type="similarity">
    <text evidence="2">Belongs to the CcmF/CycK/Ccl1/NrfE/CcsA family.</text>
</comment>
<evidence type="ECO:0000256" key="9">
    <source>
        <dbReference type="ARBA" id="ARBA00037230"/>
    </source>
</evidence>
<proteinExistence type="inferred from homology"/>
<dbReference type="InterPro" id="IPR003567">
    <property type="entry name" value="Cyt_c_biogenesis"/>
</dbReference>
<feature type="transmembrane region" description="Helical" evidence="10">
    <location>
        <begin position="393"/>
        <end position="412"/>
    </location>
</feature>
<feature type="transmembrane region" description="Helical" evidence="10">
    <location>
        <begin position="350"/>
        <end position="373"/>
    </location>
</feature>
<feature type="domain" description="Cytochrome c assembly protein" evidence="11">
    <location>
        <begin position="91"/>
        <end position="294"/>
    </location>
</feature>
<feature type="transmembrane region" description="Helical" evidence="10">
    <location>
        <begin position="38"/>
        <end position="61"/>
    </location>
</feature>
<evidence type="ECO:0000256" key="8">
    <source>
        <dbReference type="ARBA" id="ARBA00023136"/>
    </source>
</evidence>
<feature type="transmembrane region" description="Helical" evidence="10">
    <location>
        <begin position="424"/>
        <end position="443"/>
    </location>
</feature>
<feature type="transmembrane region" description="Helical" evidence="10">
    <location>
        <begin position="308"/>
        <end position="329"/>
    </location>
</feature>